<dbReference type="EMBL" id="BGZK01000353">
    <property type="protein sequence ID" value="GBP38737.1"/>
    <property type="molecule type" value="Genomic_DNA"/>
</dbReference>
<gene>
    <name evidence="2" type="ORF">EVAR_22386_1</name>
</gene>
<protein>
    <submittedName>
        <fullName evidence="2">Uncharacterized protein</fullName>
    </submittedName>
</protein>
<organism evidence="2 3">
    <name type="scientific">Eumeta variegata</name>
    <name type="common">Bagworm moth</name>
    <name type="synonym">Eumeta japonica</name>
    <dbReference type="NCBI Taxonomy" id="151549"/>
    <lineage>
        <taxon>Eukaryota</taxon>
        <taxon>Metazoa</taxon>
        <taxon>Ecdysozoa</taxon>
        <taxon>Arthropoda</taxon>
        <taxon>Hexapoda</taxon>
        <taxon>Insecta</taxon>
        <taxon>Pterygota</taxon>
        <taxon>Neoptera</taxon>
        <taxon>Endopterygota</taxon>
        <taxon>Lepidoptera</taxon>
        <taxon>Glossata</taxon>
        <taxon>Ditrysia</taxon>
        <taxon>Tineoidea</taxon>
        <taxon>Psychidae</taxon>
        <taxon>Oiketicinae</taxon>
        <taxon>Eumeta</taxon>
    </lineage>
</organism>
<name>A0A4C1VKB4_EUMVA</name>
<feature type="region of interest" description="Disordered" evidence="1">
    <location>
        <begin position="30"/>
        <end position="66"/>
    </location>
</feature>
<sequence length="66" mass="7437">MEIALMLQMNVKGNIDKDYSLTNSTFPPAWPPRAVARRGRAEPTRTPISGREFQFDPHHMPSRASG</sequence>
<dbReference type="AlphaFoldDB" id="A0A4C1VKB4"/>
<comment type="caution">
    <text evidence="2">The sequence shown here is derived from an EMBL/GenBank/DDBJ whole genome shotgun (WGS) entry which is preliminary data.</text>
</comment>
<dbReference type="Proteomes" id="UP000299102">
    <property type="component" value="Unassembled WGS sequence"/>
</dbReference>
<reference evidence="2 3" key="1">
    <citation type="journal article" date="2019" name="Commun. Biol.">
        <title>The bagworm genome reveals a unique fibroin gene that provides high tensile strength.</title>
        <authorList>
            <person name="Kono N."/>
            <person name="Nakamura H."/>
            <person name="Ohtoshi R."/>
            <person name="Tomita M."/>
            <person name="Numata K."/>
            <person name="Arakawa K."/>
        </authorList>
    </citation>
    <scope>NUCLEOTIDE SEQUENCE [LARGE SCALE GENOMIC DNA]</scope>
</reference>
<proteinExistence type="predicted"/>
<keyword evidence="3" id="KW-1185">Reference proteome</keyword>
<evidence type="ECO:0000313" key="2">
    <source>
        <dbReference type="EMBL" id="GBP38737.1"/>
    </source>
</evidence>
<accession>A0A4C1VKB4</accession>
<evidence type="ECO:0000256" key="1">
    <source>
        <dbReference type="SAM" id="MobiDB-lite"/>
    </source>
</evidence>
<evidence type="ECO:0000313" key="3">
    <source>
        <dbReference type="Proteomes" id="UP000299102"/>
    </source>
</evidence>